<evidence type="ECO:0000256" key="9">
    <source>
        <dbReference type="ARBA" id="ARBA00073774"/>
    </source>
</evidence>
<keyword evidence="5" id="KW-0238">DNA-binding</keyword>
<dbReference type="HOGENOM" id="CLU_002472_7_3_1"/>
<evidence type="ECO:0000259" key="11">
    <source>
        <dbReference type="PROSITE" id="PS00486"/>
    </source>
</evidence>
<comment type="subunit">
    <text evidence="7">Heterodimer consisting of MSH2-MSH3 (MutS beta). Forms a ternary complex with MutL alpha (MLH1-PMS1).</text>
</comment>
<dbReference type="InterPro" id="IPR007696">
    <property type="entry name" value="DNA_mismatch_repair_MutS_core"/>
</dbReference>
<dbReference type="GO" id="GO:0005634">
    <property type="term" value="C:nucleus"/>
    <property type="evidence" value="ECO:0007669"/>
    <property type="project" value="TreeGrafter"/>
</dbReference>
<comment type="similarity">
    <text evidence="1">Belongs to the DNA mismatch repair MutS family. MSH3 subfamily.</text>
</comment>
<dbReference type="OMA" id="KMTMLYK"/>
<dbReference type="FunFam" id="3.40.50.300:FF:000870">
    <property type="entry name" value="MutS protein homolog 4"/>
    <property type="match status" value="1"/>
</dbReference>
<dbReference type="PIRSF" id="PIRSF005813">
    <property type="entry name" value="MSH2"/>
    <property type="match status" value="1"/>
</dbReference>
<evidence type="ECO:0000256" key="3">
    <source>
        <dbReference type="ARBA" id="ARBA00022741"/>
    </source>
</evidence>
<sequence length="896" mass="99061">MSPPDYSDASRSISRASSVYFENSSSSSSARNPLSQSSCASGFLQHISPGTTESRSPYTPSVASYGAISSLAPTSRPSTRPSTASGRRSRAASASSILGFSDSQSVVCAVSEARGVTPSVGVAFVNVSHGEVVLSQICDNQSYVRTIHKIQMACPSRIIFMASSCPPARPSTLYSLIDDLIPEAHIEAFDRSAWSETAGLECISTMAFVNDIEPIKVALSGKFYATSSLAAIMKYVEGHFNVRFSPHSLRVRYEPSEDTMMIDISAIQSLEIMQNSRTAKSKDCLFGLLNHTATPMGSRMLRSNMLQPPTREDSFISPRYDALAELTTNEEMFHEIRKSLKLFHDAEKLLTKLIILPATTDVGFVEEQISQVLMVKSFLESVSGLHKALQPAQSTLLSKVRDLCSPEITTPVLGRIRRTIEADVTYMKSPLDLRNQRTFAVKSGINGMLDVSRQTYKELTEEVHQHVDELNETCSVAAKLKFDNGRKYWLRIKAADIDEANMPTVLINLVRKKNDIECQTLGLVKLNLRLSDTYNEVIIRSDQVIQDLMAELRREAPHLFRVCESVALVDMISSFAQLATTRDYVRPEITGTLALKAARHPILDKARNQYRRSATGELTHPQALSASFIPNDYYSTSQYCFHAVTGCNMSGKSTYIRAAALLQIMAQIGCFVPAEYASFPIIHNIFARVSLDDNIEANLSTFSVEMREMAFILRNVDNKSMAIIDELGRGTSTRDGLAIAIAMAEALIQSQASVWFATHFVELAKVLSDRPGVLNLHLAATTSTTDEGIPHITMLYKAALGSIGEESYGINLARGMGLPPSFIAKAEEIANDLRVKRKANQQTSVSRKLVSRRQLILDLYEALRQARDSGSEEALPGYLRRLQMEFIQHMEELDKM</sequence>
<evidence type="ECO:0000256" key="4">
    <source>
        <dbReference type="ARBA" id="ARBA00022840"/>
    </source>
</evidence>
<evidence type="ECO:0000256" key="7">
    <source>
        <dbReference type="ARBA" id="ARBA00025902"/>
    </source>
</evidence>
<dbReference type="PROSITE" id="PS00486">
    <property type="entry name" value="DNA_MISMATCH_REPAIR_2"/>
    <property type="match status" value="1"/>
</dbReference>
<evidence type="ECO:0000256" key="10">
    <source>
        <dbReference type="SAM" id="MobiDB-lite"/>
    </source>
</evidence>
<dbReference type="GO" id="GO:0140664">
    <property type="term" value="F:ATP-dependent DNA damage sensor activity"/>
    <property type="evidence" value="ECO:0007669"/>
    <property type="project" value="InterPro"/>
</dbReference>
<evidence type="ECO:0000313" key="12">
    <source>
        <dbReference type="EMBL" id="KFA67308.1"/>
    </source>
</evidence>
<dbReference type="SUPFAM" id="SSF53150">
    <property type="entry name" value="DNA repair protein MutS, domain II"/>
    <property type="match status" value="1"/>
</dbReference>
<evidence type="ECO:0000256" key="1">
    <source>
        <dbReference type="ARBA" id="ARBA00007094"/>
    </source>
</evidence>
<accession>A0A084QTM3</accession>
<dbReference type="Gene3D" id="1.10.1420.10">
    <property type="match status" value="2"/>
</dbReference>
<dbReference type="SUPFAM" id="SSF48334">
    <property type="entry name" value="DNA repair protein MutS, domain III"/>
    <property type="match status" value="1"/>
</dbReference>
<feature type="domain" description="DNA mismatch repair proteins mutS family" evidence="11">
    <location>
        <begin position="720"/>
        <end position="736"/>
    </location>
</feature>
<proteinExistence type="inferred from homology"/>
<evidence type="ECO:0000256" key="5">
    <source>
        <dbReference type="ARBA" id="ARBA00023125"/>
    </source>
</evidence>
<feature type="region of interest" description="Disordered" evidence="10">
    <location>
        <begin position="69"/>
        <end position="88"/>
    </location>
</feature>
<dbReference type="SUPFAM" id="SSF52540">
    <property type="entry name" value="P-loop containing nucleoside triphosphate hydrolases"/>
    <property type="match status" value="1"/>
</dbReference>
<dbReference type="InterPro" id="IPR036187">
    <property type="entry name" value="DNA_mismatch_repair_MutS_sf"/>
</dbReference>
<dbReference type="Pfam" id="PF05192">
    <property type="entry name" value="MutS_III"/>
    <property type="match status" value="1"/>
</dbReference>
<dbReference type="InterPro" id="IPR011184">
    <property type="entry name" value="DNA_mismatch_repair_Msh2"/>
</dbReference>
<dbReference type="GO" id="GO:0030983">
    <property type="term" value="F:mismatched DNA binding"/>
    <property type="evidence" value="ECO:0007669"/>
    <property type="project" value="InterPro"/>
</dbReference>
<dbReference type="SMART" id="SM00534">
    <property type="entry name" value="MUTSac"/>
    <property type="match status" value="1"/>
</dbReference>
<dbReference type="GO" id="GO:0007131">
    <property type="term" value="P:reciprocal meiotic recombination"/>
    <property type="evidence" value="ECO:0007669"/>
    <property type="project" value="TreeGrafter"/>
</dbReference>
<dbReference type="InParanoid" id="A0A084QTM3"/>
<dbReference type="InterPro" id="IPR027417">
    <property type="entry name" value="P-loop_NTPase"/>
</dbReference>
<dbReference type="GO" id="GO:0005524">
    <property type="term" value="F:ATP binding"/>
    <property type="evidence" value="ECO:0007669"/>
    <property type="project" value="UniProtKB-KW"/>
</dbReference>
<evidence type="ECO:0000313" key="13">
    <source>
        <dbReference type="Proteomes" id="UP000028524"/>
    </source>
</evidence>
<evidence type="ECO:0000256" key="2">
    <source>
        <dbReference type="ARBA" id="ARBA00022151"/>
    </source>
</evidence>
<gene>
    <name evidence="12" type="ORF">S40285_03640</name>
</gene>
<dbReference type="OrthoDB" id="276261at2759"/>
<dbReference type="SMART" id="SM00533">
    <property type="entry name" value="MUTSd"/>
    <property type="match status" value="1"/>
</dbReference>
<dbReference type="GO" id="GO:0006298">
    <property type="term" value="P:mismatch repair"/>
    <property type="evidence" value="ECO:0007669"/>
    <property type="project" value="InterPro"/>
</dbReference>
<evidence type="ECO:0000256" key="8">
    <source>
        <dbReference type="ARBA" id="ARBA00029792"/>
    </source>
</evidence>
<dbReference type="AlphaFoldDB" id="A0A084QTM3"/>
<dbReference type="Proteomes" id="UP000028524">
    <property type="component" value="Unassembled WGS sequence"/>
</dbReference>
<keyword evidence="13" id="KW-1185">Reference proteome</keyword>
<evidence type="ECO:0000256" key="6">
    <source>
        <dbReference type="ARBA" id="ARBA00023254"/>
    </source>
</evidence>
<dbReference type="Gene3D" id="3.40.50.300">
    <property type="entry name" value="P-loop containing nucleotide triphosphate hydrolases"/>
    <property type="match status" value="1"/>
</dbReference>
<name>A0A084QTM3_STAC4</name>
<keyword evidence="6" id="KW-0469">Meiosis</keyword>
<dbReference type="STRING" id="1283841.A0A084QTM3"/>
<reference evidence="12 13" key="1">
    <citation type="journal article" date="2014" name="BMC Genomics">
        <title>Comparative genome sequencing reveals chemotype-specific gene clusters in the toxigenic black mold Stachybotrys.</title>
        <authorList>
            <person name="Semeiks J."/>
            <person name="Borek D."/>
            <person name="Otwinowski Z."/>
            <person name="Grishin N.V."/>
        </authorList>
    </citation>
    <scope>NUCLEOTIDE SEQUENCE [LARGE SCALE GENOMIC DNA]</scope>
    <source>
        <strain evidence="12 13">IBT 40285</strain>
    </source>
</reference>
<keyword evidence="4" id="KW-0067">ATP-binding</keyword>
<protein>
    <recommendedName>
        <fullName evidence="2 9">DNA mismatch repair protein MSH3</fullName>
    </recommendedName>
    <alternativeName>
        <fullName evidence="2 9">DNA mismatch repair protein MSH3</fullName>
    </alternativeName>
    <alternativeName>
        <fullName evidence="8">MutS protein homolog 3</fullName>
    </alternativeName>
</protein>
<dbReference type="Pfam" id="PF00488">
    <property type="entry name" value="MutS_V"/>
    <property type="match status" value="1"/>
</dbReference>
<organism evidence="12 13">
    <name type="scientific">Stachybotrys chlorohalonatus (strain IBT 40285)</name>
    <dbReference type="NCBI Taxonomy" id="1283841"/>
    <lineage>
        <taxon>Eukaryota</taxon>
        <taxon>Fungi</taxon>
        <taxon>Dikarya</taxon>
        <taxon>Ascomycota</taxon>
        <taxon>Pezizomycotina</taxon>
        <taxon>Sordariomycetes</taxon>
        <taxon>Hypocreomycetidae</taxon>
        <taxon>Hypocreales</taxon>
        <taxon>Stachybotryaceae</taxon>
        <taxon>Stachybotrys</taxon>
    </lineage>
</organism>
<dbReference type="InterPro" id="IPR036678">
    <property type="entry name" value="MutS_con_dom_sf"/>
</dbReference>
<dbReference type="FunCoup" id="A0A084QTM3">
    <property type="interactions" value="331"/>
</dbReference>
<keyword evidence="3" id="KW-0547">Nucleotide-binding</keyword>
<dbReference type="InterPro" id="IPR000432">
    <property type="entry name" value="DNA_mismatch_repair_MutS_C"/>
</dbReference>
<dbReference type="InterPro" id="IPR045076">
    <property type="entry name" value="MutS"/>
</dbReference>
<dbReference type="EMBL" id="KL660210">
    <property type="protein sequence ID" value="KFA67308.1"/>
    <property type="molecule type" value="Genomic_DNA"/>
</dbReference>
<dbReference type="PANTHER" id="PTHR11361:SF21">
    <property type="entry name" value="MUTS PROTEIN HOMOLOG 4"/>
    <property type="match status" value="1"/>
</dbReference>
<dbReference type="Gene3D" id="3.30.420.110">
    <property type="entry name" value="MutS, connector domain"/>
    <property type="match status" value="1"/>
</dbReference>
<dbReference type="PANTHER" id="PTHR11361">
    <property type="entry name" value="DNA MISMATCH REPAIR PROTEIN MUTS FAMILY MEMBER"/>
    <property type="match status" value="1"/>
</dbReference>